<dbReference type="EMBL" id="GBRH01225976">
    <property type="protein sequence ID" value="JAD71919.1"/>
    <property type="molecule type" value="Transcribed_RNA"/>
</dbReference>
<sequence>MDSIGLDSVGPRAASSLGLKAVPLVGTFCSVSSLLSLSVLSRFTSTVSSEDWSSFCCNSSGETSTKANFLEASMFQPHLPLPKFQRLPLQ</sequence>
<dbReference type="AlphaFoldDB" id="A0A0A9C6H3"/>
<organism evidence="1">
    <name type="scientific">Arundo donax</name>
    <name type="common">Giant reed</name>
    <name type="synonym">Donax arundinaceus</name>
    <dbReference type="NCBI Taxonomy" id="35708"/>
    <lineage>
        <taxon>Eukaryota</taxon>
        <taxon>Viridiplantae</taxon>
        <taxon>Streptophyta</taxon>
        <taxon>Embryophyta</taxon>
        <taxon>Tracheophyta</taxon>
        <taxon>Spermatophyta</taxon>
        <taxon>Magnoliopsida</taxon>
        <taxon>Liliopsida</taxon>
        <taxon>Poales</taxon>
        <taxon>Poaceae</taxon>
        <taxon>PACMAD clade</taxon>
        <taxon>Arundinoideae</taxon>
        <taxon>Arundineae</taxon>
        <taxon>Arundo</taxon>
    </lineage>
</organism>
<reference evidence="1" key="1">
    <citation type="submission" date="2014-09" db="EMBL/GenBank/DDBJ databases">
        <authorList>
            <person name="Magalhaes I.L.F."/>
            <person name="Oliveira U."/>
            <person name="Santos F.R."/>
            <person name="Vidigal T.H.D.A."/>
            <person name="Brescovit A.D."/>
            <person name="Santos A.J."/>
        </authorList>
    </citation>
    <scope>NUCLEOTIDE SEQUENCE</scope>
    <source>
        <tissue evidence="1">Shoot tissue taken approximately 20 cm above the soil surface</tissue>
    </source>
</reference>
<proteinExistence type="predicted"/>
<evidence type="ECO:0000313" key="1">
    <source>
        <dbReference type="EMBL" id="JAD71919.1"/>
    </source>
</evidence>
<accession>A0A0A9C6H3</accession>
<reference evidence="1" key="2">
    <citation type="journal article" date="2015" name="Data Brief">
        <title>Shoot transcriptome of the giant reed, Arundo donax.</title>
        <authorList>
            <person name="Barrero R.A."/>
            <person name="Guerrero F.D."/>
            <person name="Moolhuijzen P."/>
            <person name="Goolsby J.A."/>
            <person name="Tidwell J."/>
            <person name="Bellgard S.E."/>
            <person name="Bellgard M.I."/>
        </authorList>
    </citation>
    <scope>NUCLEOTIDE SEQUENCE</scope>
    <source>
        <tissue evidence="1">Shoot tissue taken approximately 20 cm above the soil surface</tissue>
    </source>
</reference>
<protein>
    <submittedName>
        <fullName evidence="1">Uncharacterized protein</fullName>
    </submittedName>
</protein>
<name>A0A0A9C6H3_ARUDO</name>